<dbReference type="EMBL" id="ANNX02000025">
    <property type="protein sequence ID" value="KYC41031.1"/>
    <property type="molecule type" value="Genomic_DNA"/>
</dbReference>
<feature type="transmembrane region" description="Helical" evidence="6">
    <location>
        <begin position="21"/>
        <end position="48"/>
    </location>
</feature>
<protein>
    <recommendedName>
        <fullName evidence="7">Translocation and assembly module TamB C-terminal domain-containing protein</fullName>
    </recommendedName>
</protein>
<feature type="compositionally biased region" description="Low complexity" evidence="5">
    <location>
        <begin position="1522"/>
        <end position="1553"/>
    </location>
</feature>
<dbReference type="Pfam" id="PF04357">
    <property type="entry name" value="TamB"/>
    <property type="match status" value="1"/>
</dbReference>
<evidence type="ECO:0000256" key="6">
    <source>
        <dbReference type="SAM" id="Phobius"/>
    </source>
</evidence>
<keyword evidence="2 6" id="KW-0812">Transmembrane</keyword>
<dbReference type="InterPro" id="IPR007452">
    <property type="entry name" value="TamB_C"/>
</dbReference>
<dbReference type="PANTHER" id="PTHR34457">
    <property type="entry name" value="EMBRYO DEFECTIVE 2410"/>
    <property type="match status" value="1"/>
</dbReference>
<evidence type="ECO:0000313" key="8">
    <source>
        <dbReference type="EMBL" id="KYC41031.1"/>
    </source>
</evidence>
<comment type="caution">
    <text evidence="8">The sequence shown here is derived from an EMBL/GenBank/DDBJ whole genome shotgun (WGS) entry which is preliminary data.</text>
</comment>
<evidence type="ECO:0000256" key="2">
    <source>
        <dbReference type="ARBA" id="ARBA00022692"/>
    </source>
</evidence>
<evidence type="ECO:0000256" key="4">
    <source>
        <dbReference type="ARBA" id="ARBA00023136"/>
    </source>
</evidence>
<evidence type="ECO:0000313" key="9">
    <source>
        <dbReference type="Proteomes" id="UP000076925"/>
    </source>
</evidence>
<name>A0A139X8J4_9CYAN</name>
<gene>
    <name evidence="8" type="ORF">WA1_23200</name>
</gene>
<keyword evidence="3 6" id="KW-1133">Transmembrane helix</keyword>
<dbReference type="OrthoDB" id="536281at2"/>
<feature type="domain" description="Translocation and assembly module TamB C-terminal" evidence="7">
    <location>
        <begin position="1438"/>
        <end position="1856"/>
    </location>
</feature>
<sequence>MKGSPHSGNEQEPNRPLNSRLRLFLLGRTSLILYAILLVAIASGALWLRNFLYQDLAPLVERNIEQLLGRPIKIGKVERFSLTSLKFGSLSIPATPTDPDRVAAKAVEVQFSPLELLFTRTLELDVTLVQPDAYIDQDKQGRWVTTQLKAGEGRGFIQTELQTLRLQNGTVVLNPVPRPGKPNGDVTLNSVNGIARIPSQSQEINYQISAQPTRGGVLQLNGETQLKTLQTNLKVQAQNVQAADLSRLVELPIILQAGRVDGDLTVQYQPTAQPEIAVTGTANVDRVTAQIQNVPQKFTDASGRLVFQGQQVTLENLSANYGKVPLVANGTVGTQTGFNVVAQTKPVSAKNAADTLNVNLPVPVEGELQANIKLTGSIEQPVLSGTATTTKPAQIDRVPFKDISTAFRLNIAETASQLAVSNLRLTPVAGGQIVGNGQVQLGRQQNQVNFDFQAQGVPADVIAQKYGFSTPITIGNVTGDAQVTGSVGGKQPLTLSLSNVRATPPVGGQITANGQVQLSPQGNVALNIQTQGLPANAIAKAYGISVPINIGGVSAEAKVSGSVGGSQPLKVAISKIQATPPAGGQITANGQVQLSPQGRVSLNVQAQNLPGDAIAKAYNTSPPIDIGNVSANAKVTGTLGNLQAVASVKAPEATYPTTGKAVISQQGDNIVFQDAVVNLAGGTVTARGQVGERRWQAFVDAEQIQLSRFAQIPQQFQGVLSSELNLSGTTTSFQPETIQATGQASLKGVAGGTVNLDNITLNNGRWQAIANVSQLELNQVSEQLRGQLSTNLRVAGTTSTRQLSDIRAAGQVRFSELAPLEQPLTAQIRWNGQQIIVERATAPGLSADGTIALNVPETGTPQIAGFNLDVQAQGYNLKQIPVNLPGNIALAGLLDFNGQVTGTPTSPNARGNIRLRNLNVNSLAFDPLLTGNVNFQGGEGTELQLAGTQDRIAVNLSQNNRPISFFIRRNGTVATGRTEGETLLVNVQDFPVAVLGSFIPGDNPNLQPLAGEISGDLAINLDQFTVVGDVAIAQPRVGRATADEFRGRINFVDGVATLTDGELFLDGSRISVSGNLQTGNNPQFQTQISFDSARIQKILQAFNIFGYQDLASGLQAPELAGAEVLQTEPIGLPNADLLVQLEFFEKIENLVAQQSTQREETQRLPTLAELQGTLTGQIKIAGSLQTGLNADFNLQSAQAQWGEYTIEQFIARGTYADGTVTLLPLRVNLGQGLLAFTGQLGTQELSGQVRVSDLPLSLLQPFIEEYPVDVTGQVNAVATLGGSLEDPQAIGEVTLVDATVNEQPVESGELSFNYNDARFNFASNVLVAGTQPLEIQGSVPIALPSADTQPDSNQISVTANVQDEGLALLNLFTDAVTWVNGTGQLNVKVGGTLNQPTIAGNATVQNATLQATALTEPLTDVTGTLQFNGNRVIVEGVQGEYERGRLTAEGVIPIYGAPQAQQATTNNPLRLSLQNLELEVQELYQGDVSGDVVIGGTVLNPEIGGEIRLSDGQVKIGQDANTSPTSPTSATTASGESTEADSSTRSAATTTARSPIPIEFENLRLILGDDVQITTQPLFGGFIPGGDLLSQSILSFETKGDLTINGTLANPRPQGVIRLTGGQVNLFTTQFTLTRGYEHTAVFTPSGGLNPVLDVRLVAFVPETTGALLTGSRIQNSPFSAEISDIPAVTSLGTLETVRVEARVRGPASELADNLELTSTPGRSESEIIALLGGSIINTLGQADSALGIATFAGSTLLSGLQENISAIGQAIGFSAFRVYPTTVANESSRASVLSLAAEGVFDITENFSVSLSRVFLTNESFRYNVLYRVNDDILMRGSTDLEDESRLEIQYETRF</sequence>
<evidence type="ECO:0000259" key="7">
    <source>
        <dbReference type="Pfam" id="PF04357"/>
    </source>
</evidence>
<proteinExistence type="predicted"/>
<comment type="subcellular location">
    <subcellularLocation>
        <location evidence="1">Membrane</location>
        <topology evidence="1">Single-pass membrane protein</topology>
    </subcellularLocation>
</comment>
<evidence type="ECO:0000256" key="5">
    <source>
        <dbReference type="SAM" id="MobiDB-lite"/>
    </source>
</evidence>
<dbReference type="RefSeq" id="WP_017740186.1">
    <property type="nucleotide sequence ID" value="NZ_KQ976354.1"/>
</dbReference>
<keyword evidence="4 6" id="KW-0472">Membrane</keyword>
<feature type="region of interest" description="Disordered" evidence="5">
    <location>
        <begin position="1516"/>
        <end position="1553"/>
    </location>
</feature>
<keyword evidence="9" id="KW-1185">Reference proteome</keyword>
<dbReference type="GO" id="GO:0009306">
    <property type="term" value="P:protein secretion"/>
    <property type="evidence" value="ECO:0007669"/>
    <property type="project" value="InterPro"/>
</dbReference>
<dbReference type="GO" id="GO:0005886">
    <property type="term" value="C:plasma membrane"/>
    <property type="evidence" value="ECO:0007669"/>
    <property type="project" value="InterPro"/>
</dbReference>
<reference evidence="8 9" key="1">
    <citation type="journal article" date="2013" name="Genome Biol. Evol.">
        <title>Genomes of Stigonematalean cyanobacteria (subsection V) and the evolution of oxygenic photosynthesis from prokaryotes to plastids.</title>
        <authorList>
            <person name="Dagan T."/>
            <person name="Roettger M."/>
            <person name="Stucken K."/>
            <person name="Landan G."/>
            <person name="Koch R."/>
            <person name="Major P."/>
            <person name="Gould S.B."/>
            <person name="Goremykin V.V."/>
            <person name="Rippka R."/>
            <person name="Tandeau de Marsac N."/>
            <person name="Gugger M."/>
            <person name="Lockhart P.J."/>
            <person name="Allen J.F."/>
            <person name="Brune I."/>
            <person name="Maus I."/>
            <person name="Puhler A."/>
            <person name="Martin W.F."/>
        </authorList>
    </citation>
    <scope>NUCLEOTIDE SEQUENCE [LARGE SCALE GENOMIC DNA]</scope>
    <source>
        <strain evidence="8 9">PCC 7110</strain>
    </source>
</reference>
<organism evidence="8 9">
    <name type="scientific">Scytonema hofmannii PCC 7110</name>
    <dbReference type="NCBI Taxonomy" id="128403"/>
    <lineage>
        <taxon>Bacteria</taxon>
        <taxon>Bacillati</taxon>
        <taxon>Cyanobacteriota</taxon>
        <taxon>Cyanophyceae</taxon>
        <taxon>Nostocales</taxon>
        <taxon>Scytonemataceae</taxon>
        <taxon>Scytonema</taxon>
    </lineage>
</organism>
<evidence type="ECO:0000256" key="1">
    <source>
        <dbReference type="ARBA" id="ARBA00004167"/>
    </source>
</evidence>
<dbReference type="InterPro" id="IPR053022">
    <property type="entry name" value="Chloroplast_translocon_comp"/>
</dbReference>
<dbReference type="STRING" id="128403.WA1_23200"/>
<dbReference type="PANTHER" id="PTHR34457:SF3">
    <property type="entry name" value="PROTEIN TIC236, CHLOROPLASTIC"/>
    <property type="match status" value="1"/>
</dbReference>
<evidence type="ECO:0000256" key="3">
    <source>
        <dbReference type="ARBA" id="ARBA00022989"/>
    </source>
</evidence>
<accession>A0A139X8J4</accession>
<dbReference type="Proteomes" id="UP000076925">
    <property type="component" value="Unassembled WGS sequence"/>
</dbReference>